<dbReference type="Gene3D" id="1.10.260.40">
    <property type="entry name" value="lambda repressor-like DNA-binding domains"/>
    <property type="match status" value="1"/>
</dbReference>
<dbReference type="PANTHER" id="PTHR16305">
    <property type="entry name" value="TESTICULAR SOLUBLE ADENYLYL CYCLASE"/>
    <property type="match status" value="1"/>
</dbReference>
<dbReference type="InterPro" id="IPR010982">
    <property type="entry name" value="Lambda_DNA-bd_dom_sf"/>
</dbReference>
<dbReference type="SUPFAM" id="SSF48452">
    <property type="entry name" value="TPR-like"/>
    <property type="match status" value="2"/>
</dbReference>
<dbReference type="CDD" id="cd00093">
    <property type="entry name" value="HTH_XRE"/>
    <property type="match status" value="1"/>
</dbReference>
<name>A0ABY6DME9_9NEIS</name>
<keyword evidence="5" id="KW-1185">Reference proteome</keyword>
<dbReference type="Pfam" id="PF13191">
    <property type="entry name" value="AAA_16"/>
    <property type="match status" value="1"/>
</dbReference>
<dbReference type="InterPro" id="IPR001387">
    <property type="entry name" value="Cro/C1-type_HTH"/>
</dbReference>
<dbReference type="Gene3D" id="1.25.40.10">
    <property type="entry name" value="Tetratricopeptide repeat domain"/>
    <property type="match status" value="1"/>
</dbReference>
<dbReference type="EMBL" id="CP106753">
    <property type="protein sequence ID" value="UXY15529.1"/>
    <property type="molecule type" value="Genomic_DNA"/>
</dbReference>
<accession>A0ABY6DME9</accession>
<feature type="domain" description="HTH cro/C1-type" evidence="3">
    <location>
        <begin position="43"/>
        <end position="79"/>
    </location>
</feature>
<evidence type="ECO:0000313" key="4">
    <source>
        <dbReference type="EMBL" id="UXY15529.1"/>
    </source>
</evidence>
<evidence type="ECO:0000259" key="3">
    <source>
        <dbReference type="PROSITE" id="PS50943"/>
    </source>
</evidence>
<dbReference type="PROSITE" id="PS50943">
    <property type="entry name" value="HTH_CROC1"/>
    <property type="match status" value="1"/>
</dbReference>
<dbReference type="InterPro" id="IPR041664">
    <property type="entry name" value="AAA_16"/>
</dbReference>
<evidence type="ECO:0000256" key="2">
    <source>
        <dbReference type="ARBA" id="ARBA00022840"/>
    </source>
</evidence>
<dbReference type="InterPro" id="IPR011990">
    <property type="entry name" value="TPR-like_helical_dom_sf"/>
</dbReference>
<proteinExistence type="predicted"/>
<keyword evidence="2" id="KW-0067">ATP-binding</keyword>
<organism evidence="4 5">
    <name type="scientific">Chitiniphilus purpureus</name>
    <dbReference type="NCBI Taxonomy" id="2981137"/>
    <lineage>
        <taxon>Bacteria</taxon>
        <taxon>Pseudomonadati</taxon>
        <taxon>Pseudomonadota</taxon>
        <taxon>Betaproteobacteria</taxon>
        <taxon>Neisseriales</taxon>
        <taxon>Chitinibacteraceae</taxon>
        <taxon>Chitiniphilus</taxon>
    </lineage>
</organism>
<dbReference type="RefSeq" id="WP_263124940.1">
    <property type="nucleotide sequence ID" value="NZ_CP106753.1"/>
</dbReference>
<dbReference type="Proteomes" id="UP001061302">
    <property type="component" value="Chromosome"/>
</dbReference>
<evidence type="ECO:0000313" key="5">
    <source>
        <dbReference type="Proteomes" id="UP001061302"/>
    </source>
</evidence>
<dbReference type="PANTHER" id="PTHR16305:SF35">
    <property type="entry name" value="TRANSCRIPTIONAL ACTIVATOR DOMAIN"/>
    <property type="match status" value="1"/>
</dbReference>
<reference evidence="4" key="1">
    <citation type="submission" date="2022-10" db="EMBL/GenBank/DDBJ databases">
        <title>Chitiniphilus purpureus sp. nov., a novel chitin-degrading bacterium isolated from crawfish pond sediment.</title>
        <authorList>
            <person name="Li K."/>
        </authorList>
    </citation>
    <scope>NUCLEOTIDE SEQUENCE</scope>
    <source>
        <strain evidence="4">CD1</strain>
    </source>
</reference>
<gene>
    <name evidence="4" type="ORF">N8I74_00495</name>
</gene>
<sequence>MTRSDLPPASIRSVTLPPGKVAALRRRKLLTQAQLVQACLQQRLYVSIATLKRAEGGRSVSLRTAIDLARFFGVSVPELMAPEAPPGTAPSAWSENHTVPLLWIWWPGPAMPDGRPVLEPLRAERLHSGDDALLYAFGLDEQAGDAPFYAVQAAMRLLAMAWPGSLQPSFRVTFGEVTISRDGVALARPTAVPPQPVAGQIRICASIRELLGDVFMLAPAEDAHEWAVLGNMPSALPSAPALAGRHAEMQRLRASLDACRQGHSASLMLLRAGIGMGKSRLAGECVTWALAMGFECHVLHARQRVPGQGAALLERLIVQVAGNGRSLPDLSRYGLGLAHEAWLLQLLGQPLGPVLRGVLAATAPGSGEQLQAELLRELLRWRAASMPQLLVIDDGHDAGEALWQTLIAVLGELQAQPVLLLTTVRSASVPARELGPQAADACVPCITLDLAPLPRPAALQLAEALGHAAAPHLQACLDRAAGNPLFLTCLLAHPEAGEALPASLRAAVNAEVLRLSAGERHALGVAAVAGEQCSAALLAELAGTPLSGSGSGPLLIARAGDQWRFTSALVRDLVYQQLQPAARAELHLRIAQWYRDRDPAARARHLAFAGSPQAVPALLDAACAEAEALRDTAALALLEMARALPHGPAHAGRLHGLSGELQLRRGRPALALVHLRRAAELGGSQCAWTAQLAAAEALLQLDRIDEALALLQTLEQRGGATPAALAQLYYLRGRASFPRNEVARSMAAQSLALDHACRAGDKVLQARAYSGLADADYAQGEFGRARQQYEACLALCGEHELLPIQAANRAALGSVLLYLGEVAASLEETLFSIDIARRIGLARAEAFSCLAAGWVLLEMDEADSAAQYLGQGLQVAQAAGLSRFLPLFLEGQARVALELGAPAEAVLLASQAQAAVIEGGLQAYVGPWVAATQAACSPPLVRAPLVQAALAGLSDAMFHNHLQLHTRLLHLALGEGTWAAVAGHARALAGDARSRCLPWAQPYLLLTGIDAPDCDVADACATARALAARHGYLALARRLGAAAGAVRP</sequence>
<protein>
    <submittedName>
        <fullName evidence="4">AAA family ATPase</fullName>
    </submittedName>
</protein>
<keyword evidence="1" id="KW-0547">Nucleotide-binding</keyword>
<evidence type="ECO:0000256" key="1">
    <source>
        <dbReference type="ARBA" id="ARBA00022741"/>
    </source>
</evidence>